<evidence type="ECO:0000256" key="1">
    <source>
        <dbReference type="ARBA" id="ARBA00022737"/>
    </source>
</evidence>
<evidence type="ECO:0000313" key="4">
    <source>
        <dbReference type="Proteomes" id="UP000288805"/>
    </source>
</evidence>
<dbReference type="Pfam" id="PF20431">
    <property type="entry name" value="E_motif"/>
    <property type="match status" value="1"/>
</dbReference>
<reference evidence="3 4" key="1">
    <citation type="journal article" date="2018" name="PLoS Genet.">
        <title>Population sequencing reveals clonal diversity and ancestral inbreeding in the grapevine cultivar Chardonnay.</title>
        <authorList>
            <person name="Roach M.J."/>
            <person name="Johnson D.L."/>
            <person name="Bohlmann J."/>
            <person name="van Vuuren H.J."/>
            <person name="Jones S.J."/>
            <person name="Pretorius I.S."/>
            <person name="Schmidt S.A."/>
            <person name="Borneman A.R."/>
        </authorList>
    </citation>
    <scope>NUCLEOTIDE SEQUENCE [LARGE SCALE GENOMIC DNA]</scope>
    <source>
        <strain evidence="4">cv. Chardonnay</strain>
        <tissue evidence="3">Leaf</tissue>
    </source>
</reference>
<dbReference type="GO" id="GO:0009451">
    <property type="term" value="P:RNA modification"/>
    <property type="evidence" value="ECO:0007669"/>
    <property type="project" value="InterPro"/>
</dbReference>
<dbReference type="PROSITE" id="PS51375">
    <property type="entry name" value="PPR"/>
    <property type="match status" value="6"/>
</dbReference>
<dbReference type="GO" id="GO:0048731">
    <property type="term" value="P:system development"/>
    <property type="evidence" value="ECO:0007669"/>
    <property type="project" value="UniProtKB-ARBA"/>
</dbReference>
<dbReference type="Pfam" id="PF01535">
    <property type="entry name" value="PPR"/>
    <property type="match status" value="8"/>
</dbReference>
<dbReference type="InterPro" id="IPR046849">
    <property type="entry name" value="E2_motif"/>
</dbReference>
<dbReference type="EMBL" id="QGNW01000071">
    <property type="protein sequence ID" value="RVX02363.1"/>
    <property type="molecule type" value="Genomic_DNA"/>
</dbReference>
<dbReference type="Pfam" id="PF20430">
    <property type="entry name" value="Eplus_motif"/>
    <property type="match status" value="1"/>
</dbReference>
<feature type="repeat" description="PPR" evidence="2">
    <location>
        <begin position="285"/>
        <end position="319"/>
    </location>
</feature>
<dbReference type="AlphaFoldDB" id="A0A438J076"/>
<feature type="repeat" description="PPR" evidence="2">
    <location>
        <begin position="347"/>
        <end position="381"/>
    </location>
</feature>
<dbReference type="InterPro" id="IPR011990">
    <property type="entry name" value="TPR-like_helical_dom_sf"/>
</dbReference>
<dbReference type="InterPro" id="IPR002885">
    <property type="entry name" value="PPR_rpt"/>
</dbReference>
<dbReference type="SUPFAM" id="SSF48452">
    <property type="entry name" value="TPR-like"/>
    <property type="match status" value="1"/>
</dbReference>
<dbReference type="InterPro" id="IPR046848">
    <property type="entry name" value="E_motif"/>
</dbReference>
<name>A0A438J076_VITVI</name>
<accession>A0A438J076</accession>
<sequence length="674" mass="75813">MGYYHHMNNIVPISNRFHSLLKLPNIFCCVRHATSSFSIGTKRNLGFGATKISSSNSGKSNLRSTVLDIYNCNIKISQLGRHGNVRGARKLFDEMPHHDNVSYTAMITAYLKNNELRKAEKLFQTMPDRTIVAESAMIDGYAKAGLMDKAQKVFDAMIDTNVFSWTSLISGYFRDGQIAKARQLFDQMPAKNVVSWTTMVLGYARNGLIDQARSVFNQMPEKNTISWTAMMKSYVDNGRTDEALKLFHEMPLRNLYSWNTMVSGCLDGKRVNEAFKLFHLMPLRNAVSWTIMVSGLARNGLTKLAREYFDQMPNKDIAAWNAMITAYVDECLIVEASELFNLMTERNIVTWNAMIDGYARHRPAGEAMKHLILMLRSCIRPNETTMTIILTSCWGMLELMQAHALAIVLGCECETSLSNALITMYSRIGDISSSRIAFESLKAKDVVSWTAMLLAFTYHGHGDHALHVFGHMLKSGTKPDEITFVGVLSACSHAGLVKKGQKLFDSMSRAYGLEPRAEHYSCLVDILGRAGQVHEAMDVVCKMPECERDGAVLGALLGACRLHGNVEMADYIGQKLIELEPNSSGGYVLLANVFAARGNWDEFAEVRKKMKDRNVRKVPGFSQIEVKGKCHAFFAGDKSHPQVEEIYELLREKLLPIMHEMGYSQWNQFVPSWF</sequence>
<keyword evidence="1" id="KW-0677">Repeat</keyword>
<dbReference type="NCBIfam" id="TIGR00756">
    <property type="entry name" value="PPR"/>
    <property type="match status" value="11"/>
</dbReference>
<comment type="caution">
    <text evidence="3">The sequence shown here is derived from an EMBL/GenBank/DDBJ whole genome shotgun (WGS) entry which is preliminary data.</text>
</comment>
<dbReference type="Pfam" id="PF13041">
    <property type="entry name" value="PPR_2"/>
    <property type="match status" value="2"/>
</dbReference>
<proteinExistence type="predicted"/>
<dbReference type="GO" id="GO:0003723">
    <property type="term" value="F:RNA binding"/>
    <property type="evidence" value="ECO:0007669"/>
    <property type="project" value="InterPro"/>
</dbReference>
<dbReference type="FunFam" id="1.25.40.10:FF:001810">
    <property type="entry name" value="Pentatricopeptide repeat-containing protein mitochondrial"/>
    <property type="match status" value="1"/>
</dbReference>
<feature type="repeat" description="PPR" evidence="2">
    <location>
        <begin position="223"/>
        <end position="257"/>
    </location>
</feature>
<dbReference type="PANTHER" id="PTHR47926">
    <property type="entry name" value="PENTATRICOPEPTIDE REPEAT-CONTAINING PROTEIN"/>
    <property type="match status" value="1"/>
</dbReference>
<feature type="repeat" description="PPR" evidence="2">
    <location>
        <begin position="445"/>
        <end position="479"/>
    </location>
</feature>
<organism evidence="3 4">
    <name type="scientific">Vitis vinifera</name>
    <name type="common">Grape</name>
    <dbReference type="NCBI Taxonomy" id="29760"/>
    <lineage>
        <taxon>Eukaryota</taxon>
        <taxon>Viridiplantae</taxon>
        <taxon>Streptophyta</taxon>
        <taxon>Embryophyta</taxon>
        <taxon>Tracheophyta</taxon>
        <taxon>Spermatophyta</taxon>
        <taxon>Magnoliopsida</taxon>
        <taxon>eudicotyledons</taxon>
        <taxon>Gunneridae</taxon>
        <taxon>Pentapetalae</taxon>
        <taxon>rosids</taxon>
        <taxon>Vitales</taxon>
        <taxon>Vitaceae</taxon>
        <taxon>Viteae</taxon>
        <taxon>Vitis</taxon>
    </lineage>
</organism>
<evidence type="ECO:0000256" key="2">
    <source>
        <dbReference type="PROSITE-ProRule" id="PRU00708"/>
    </source>
</evidence>
<protein>
    <submittedName>
        <fullName evidence="3">Pentatricopeptide repeat-containing protein, mitochondrial</fullName>
    </submittedName>
</protein>
<dbReference type="FunFam" id="1.25.40.10:FF:000125">
    <property type="entry name" value="Pentatricopeptide repeat-containing protein"/>
    <property type="match status" value="1"/>
</dbReference>
<dbReference type="Gene3D" id="1.25.40.10">
    <property type="entry name" value="Tetratricopeptide repeat domain"/>
    <property type="match status" value="4"/>
</dbReference>
<dbReference type="InterPro" id="IPR046960">
    <property type="entry name" value="PPR_At4g14850-like_plant"/>
</dbReference>
<gene>
    <name evidence="3" type="primary">PCMP-H18</name>
    <name evidence="3" type="ORF">CK203_028368</name>
</gene>
<dbReference type="Proteomes" id="UP000288805">
    <property type="component" value="Unassembled WGS sequence"/>
</dbReference>
<evidence type="ECO:0000313" key="3">
    <source>
        <dbReference type="EMBL" id="RVX02363.1"/>
    </source>
</evidence>
<dbReference type="PANTHER" id="PTHR47926:SF380">
    <property type="entry name" value="PENTATRICOPEPTIDE REPEAT-CONTAINING PROTEIN"/>
    <property type="match status" value="1"/>
</dbReference>
<feature type="repeat" description="PPR" evidence="2">
    <location>
        <begin position="161"/>
        <end position="195"/>
    </location>
</feature>
<feature type="repeat" description="PPR" evidence="2">
    <location>
        <begin position="99"/>
        <end position="133"/>
    </location>
</feature>
<dbReference type="Pfam" id="PF12854">
    <property type="entry name" value="PPR_1"/>
    <property type="match status" value="1"/>
</dbReference>